<dbReference type="InterPro" id="IPR007963">
    <property type="entry name" value="Peptidase_M61_catalytic"/>
</dbReference>
<evidence type="ECO:0000259" key="1">
    <source>
        <dbReference type="Pfam" id="PF05299"/>
    </source>
</evidence>
<dbReference type="Pfam" id="PF17899">
    <property type="entry name" value="Peptidase_M61_N"/>
    <property type="match status" value="1"/>
</dbReference>
<reference evidence="3 4" key="1">
    <citation type="submission" date="2018-05" db="EMBL/GenBank/DDBJ databases">
        <title>Flavobacterium sp. strain IMCC34759, incomplete genome.</title>
        <authorList>
            <person name="Joung Y."/>
            <person name="Cho J."/>
        </authorList>
    </citation>
    <scope>NUCLEOTIDE SEQUENCE [LARGE SCALE GENOMIC DNA]</scope>
    <source>
        <strain evidence="3 4">IMCC34759</strain>
    </source>
</reference>
<dbReference type="AlphaFoldDB" id="A0A2V4BWW5"/>
<dbReference type="PIRSF" id="PIRSF016493">
    <property type="entry name" value="Glycyl_aminpptds"/>
    <property type="match status" value="1"/>
</dbReference>
<protein>
    <submittedName>
        <fullName evidence="3">Peptidase M61</fullName>
    </submittedName>
</protein>
<feature type="domain" description="Peptidase M61 N-terminal" evidence="2">
    <location>
        <begin position="41"/>
        <end position="207"/>
    </location>
</feature>
<dbReference type="InterPro" id="IPR027268">
    <property type="entry name" value="Peptidase_M4/M1_CTD_sf"/>
</dbReference>
<dbReference type="InterPro" id="IPR040756">
    <property type="entry name" value="Peptidase_M61_N"/>
</dbReference>
<evidence type="ECO:0000313" key="4">
    <source>
        <dbReference type="Proteomes" id="UP000247903"/>
    </source>
</evidence>
<dbReference type="Gene3D" id="1.10.390.10">
    <property type="entry name" value="Neutral Protease Domain 2"/>
    <property type="match status" value="1"/>
</dbReference>
<gene>
    <name evidence="3" type="ORF">DMB65_03800</name>
</gene>
<dbReference type="InterPro" id="IPR024191">
    <property type="entry name" value="Peptidase_M61"/>
</dbReference>
<feature type="domain" description="Peptidase M61 catalytic" evidence="1">
    <location>
        <begin position="295"/>
        <end position="411"/>
    </location>
</feature>
<dbReference type="EMBL" id="QJHK01000002">
    <property type="protein sequence ID" value="PXY42363.1"/>
    <property type="molecule type" value="Genomic_DNA"/>
</dbReference>
<keyword evidence="4" id="KW-1185">Reference proteome</keyword>
<dbReference type="Pfam" id="PF05299">
    <property type="entry name" value="Peptidase_M61"/>
    <property type="match status" value="1"/>
</dbReference>
<accession>A0A2V4BWW5</accession>
<dbReference type="Gene3D" id="2.60.40.3650">
    <property type="match status" value="1"/>
</dbReference>
<dbReference type="Proteomes" id="UP000247903">
    <property type="component" value="Unassembled WGS sequence"/>
</dbReference>
<dbReference type="OrthoDB" id="9778516at2"/>
<dbReference type="RefSeq" id="WP_110305334.1">
    <property type="nucleotide sequence ID" value="NZ_QJHK01000002.1"/>
</dbReference>
<evidence type="ECO:0000259" key="2">
    <source>
        <dbReference type="Pfam" id="PF17899"/>
    </source>
</evidence>
<sequence>MRYIVFLNKKYSIIFFFVVLLNILATLQNSALGQSSRLVLQYTVSMPNPENHYFHIELNCSGWKEETINFKMPNWMPGYYQIMNYSKMVENFAAKSNNKSLAVKKINQNTWQIKAVKNEPFTLSYDVKADKQFVANSYLDASHAYLVPCSLFLYINEHINIPVTVKISGIKKGFKIATGLDPVPGKENEFTAPDFDILYDCPLLIGDLEELPSFKVNGIEHRFMGYKLGNFDKITFMNNLKKVVESAVAIIGDIPYKQYTFIGIGPGQGGIEHLNNTTVSFDGTGLDNPEGMTTMMNFLAHEYFHHYNVKRIRPFELGPFDYDKGNRTNLLWVSEGLSVYYEYLIVKRAGLITDQALLNNFESSINAFENSPGRLYQSLTQSSYETWSDGPFGKQGENANKAISYYDKGPAVGLILDLAIRKATQNKKSLDDVMQLLYWDYYKKRQRGFTDAEFQQACENTAGVSLANVFEYVYTTKEIDYDSYLSYAGLRLSKNVDSEAKSKKYSFQFLESRNDSQKEVLKSWLEN</sequence>
<proteinExistence type="predicted"/>
<organism evidence="3 4">
    <name type="scientific">Flavobacterium cheongpyeongense</name>
    <dbReference type="NCBI Taxonomy" id="2212651"/>
    <lineage>
        <taxon>Bacteria</taxon>
        <taxon>Pseudomonadati</taxon>
        <taxon>Bacteroidota</taxon>
        <taxon>Flavobacteriia</taxon>
        <taxon>Flavobacteriales</taxon>
        <taxon>Flavobacteriaceae</taxon>
        <taxon>Flavobacterium</taxon>
    </lineage>
</organism>
<evidence type="ECO:0000313" key="3">
    <source>
        <dbReference type="EMBL" id="PXY42363.1"/>
    </source>
</evidence>
<name>A0A2V4BWW5_9FLAO</name>
<comment type="caution">
    <text evidence="3">The sequence shown here is derived from an EMBL/GenBank/DDBJ whole genome shotgun (WGS) entry which is preliminary data.</text>
</comment>
<dbReference type="SUPFAM" id="SSF55486">
    <property type="entry name" value="Metalloproteases ('zincins'), catalytic domain"/>
    <property type="match status" value="1"/>
</dbReference>